<dbReference type="SMART" id="SM01001">
    <property type="entry name" value="AIRC"/>
    <property type="match status" value="1"/>
</dbReference>
<dbReference type="InterPro" id="IPR039476">
    <property type="entry name" value="P2CMN_synthase_LarB"/>
</dbReference>
<dbReference type="GO" id="GO:0016787">
    <property type="term" value="F:hydrolase activity"/>
    <property type="evidence" value="ECO:0007669"/>
    <property type="project" value="InterPro"/>
</dbReference>
<dbReference type="AlphaFoldDB" id="A0AAE4AMT0"/>
<comment type="caution">
    <text evidence="2">The sequence shown here is derived from an EMBL/GenBank/DDBJ whole genome shotgun (WGS) entry which is preliminary data.</text>
</comment>
<dbReference type="PANTHER" id="PTHR43064:SF1">
    <property type="entry name" value="SLL1489 PROTEIN"/>
    <property type="match status" value="1"/>
</dbReference>
<dbReference type="RefSeq" id="WP_307260123.1">
    <property type="nucleotide sequence ID" value="NZ_JAUSVL010000001.1"/>
</dbReference>
<name>A0AAE4AMT0_9BACT</name>
<gene>
    <name evidence="2" type="ORF">J3R75_000898</name>
</gene>
<dbReference type="GO" id="GO:0006189">
    <property type="term" value="P:'de novo' IMP biosynthetic process"/>
    <property type="evidence" value="ECO:0007669"/>
    <property type="project" value="InterPro"/>
</dbReference>
<dbReference type="InterPro" id="IPR000031">
    <property type="entry name" value="PurE_dom"/>
</dbReference>
<evidence type="ECO:0000313" key="3">
    <source>
        <dbReference type="Proteomes" id="UP001238163"/>
    </source>
</evidence>
<reference evidence="2" key="1">
    <citation type="submission" date="2023-07" db="EMBL/GenBank/DDBJ databases">
        <title>Genomic Encyclopedia of Type Strains, Phase IV (KMG-IV): sequencing the most valuable type-strain genomes for metagenomic binning, comparative biology and taxonomic classification.</title>
        <authorList>
            <person name="Goeker M."/>
        </authorList>
    </citation>
    <scope>NUCLEOTIDE SEQUENCE</scope>
    <source>
        <strain evidence="2">DSM 24202</strain>
    </source>
</reference>
<feature type="domain" description="PurE" evidence="1">
    <location>
        <begin position="91"/>
        <end position="223"/>
    </location>
</feature>
<dbReference type="PANTHER" id="PTHR43064">
    <property type="entry name" value="PHOSPHORIBOSYLAMINOIMIDAZOLE CARBOXYLASE-RELATED"/>
    <property type="match status" value="1"/>
</dbReference>
<dbReference type="Proteomes" id="UP001238163">
    <property type="component" value="Unassembled WGS sequence"/>
</dbReference>
<accession>A0AAE4AMT0</accession>
<protein>
    <submittedName>
        <fullName evidence="2">NCAIR mutase (PurE)-related protein</fullName>
    </submittedName>
</protein>
<keyword evidence="3" id="KW-1185">Reference proteome</keyword>
<evidence type="ECO:0000313" key="2">
    <source>
        <dbReference type="EMBL" id="MDQ0288791.1"/>
    </source>
</evidence>
<evidence type="ECO:0000259" key="1">
    <source>
        <dbReference type="SMART" id="SM01001"/>
    </source>
</evidence>
<organism evidence="2 3">
    <name type="scientific">Oligosphaera ethanolica</name>
    <dbReference type="NCBI Taxonomy" id="760260"/>
    <lineage>
        <taxon>Bacteria</taxon>
        <taxon>Pseudomonadati</taxon>
        <taxon>Lentisphaerota</taxon>
        <taxon>Oligosphaeria</taxon>
        <taxon>Oligosphaerales</taxon>
        <taxon>Oligosphaeraceae</taxon>
        <taxon>Oligosphaera</taxon>
    </lineage>
</organism>
<dbReference type="NCBIfam" id="NF033503">
    <property type="entry name" value="LarB"/>
    <property type="match status" value="1"/>
</dbReference>
<dbReference type="SUPFAM" id="SSF52255">
    <property type="entry name" value="N5-CAIR mutase (phosphoribosylaminoimidazole carboxylase, PurE)"/>
    <property type="match status" value="1"/>
</dbReference>
<dbReference type="Gene3D" id="3.40.50.1970">
    <property type="match status" value="1"/>
</dbReference>
<proteinExistence type="predicted"/>
<dbReference type="EMBL" id="JAUSVL010000001">
    <property type="protein sequence ID" value="MDQ0288791.1"/>
    <property type="molecule type" value="Genomic_DNA"/>
</dbReference>
<dbReference type="Pfam" id="PF00731">
    <property type="entry name" value="AIRC"/>
    <property type="match status" value="1"/>
</dbReference>
<sequence length="235" mass="24866">MPNTPTHNECVPDTDRERRIGFAEVIFCPGKTDEQLRHIATSLFAAHQNVLATRCTPEQFAVMRAVDERLQYNAAARLAFLHEDRRVLGRGTIAIVSAGSTDVPVAEEAAITAEVMGNAVKRYYDIGVAGIHRLMSRLPDLEDAEVVIAVAGMEGALPSVVGGLISRPVIAVPTSIGYGANLQGITALLAMLSSCAPGITVVNIDNGFGAGFAASRMNRNRSSNSPTLPNATTAP</sequence>